<evidence type="ECO:0000313" key="1">
    <source>
        <dbReference type="EMBL" id="KPV52829.1"/>
    </source>
</evidence>
<gene>
    <name evidence="1" type="ORF">SE17_13155</name>
</gene>
<reference evidence="1 2" key="1">
    <citation type="submission" date="2015-09" db="EMBL/GenBank/DDBJ databases">
        <title>Draft genome sequence of Kouleothrix aurantiaca JCM 19913.</title>
        <authorList>
            <person name="Hemp J."/>
        </authorList>
    </citation>
    <scope>NUCLEOTIDE SEQUENCE [LARGE SCALE GENOMIC DNA]</scope>
    <source>
        <strain evidence="1 2">COM-B</strain>
    </source>
</reference>
<dbReference type="Gene3D" id="1.10.1740.10">
    <property type="match status" value="1"/>
</dbReference>
<dbReference type="Proteomes" id="UP000050509">
    <property type="component" value="Unassembled WGS sequence"/>
</dbReference>
<organism evidence="1 2">
    <name type="scientific">Kouleothrix aurantiaca</name>
    <dbReference type="NCBI Taxonomy" id="186479"/>
    <lineage>
        <taxon>Bacteria</taxon>
        <taxon>Bacillati</taxon>
        <taxon>Chloroflexota</taxon>
        <taxon>Chloroflexia</taxon>
        <taxon>Chloroflexales</taxon>
        <taxon>Roseiflexineae</taxon>
        <taxon>Roseiflexaceae</taxon>
        <taxon>Kouleothrix</taxon>
    </lineage>
</organism>
<keyword evidence="2" id="KW-1185">Reference proteome</keyword>
<proteinExistence type="predicted"/>
<accession>A0A0N8PSI6</accession>
<dbReference type="InterPro" id="IPR013325">
    <property type="entry name" value="RNA_pol_sigma_r2"/>
</dbReference>
<dbReference type="SUPFAM" id="SSF88946">
    <property type="entry name" value="Sigma2 domain of RNA polymerase sigma factors"/>
    <property type="match status" value="1"/>
</dbReference>
<dbReference type="GO" id="GO:0003700">
    <property type="term" value="F:DNA-binding transcription factor activity"/>
    <property type="evidence" value="ECO:0007669"/>
    <property type="project" value="InterPro"/>
</dbReference>
<protein>
    <submittedName>
        <fullName evidence="1">Uncharacterized protein</fullName>
    </submittedName>
</protein>
<name>A0A0N8PSI6_9CHLR</name>
<comment type="caution">
    <text evidence="1">The sequence shown here is derived from an EMBL/GenBank/DDBJ whole genome shotgun (WGS) entry which is preliminary data.</text>
</comment>
<dbReference type="GO" id="GO:0006352">
    <property type="term" value="P:DNA-templated transcription initiation"/>
    <property type="evidence" value="ECO:0007669"/>
    <property type="project" value="InterPro"/>
</dbReference>
<evidence type="ECO:0000313" key="2">
    <source>
        <dbReference type="Proteomes" id="UP000050509"/>
    </source>
</evidence>
<dbReference type="AlphaFoldDB" id="A0A0N8PSI6"/>
<dbReference type="EMBL" id="LJCR01000418">
    <property type="protein sequence ID" value="KPV52829.1"/>
    <property type="molecule type" value="Genomic_DNA"/>
</dbReference>
<sequence length="246" mass="28673">MFEQDRLALEQWPLAEIDYACQRETARYRRHEPSDTRFCLELFRRALIYDGGNPPLRIDEEAGEILTRTYTEFIKAHINRAAVQASSTDDIVQQVWLRFWRAAGSGLSFPTLEQALAYIKLVTITAVIHEQRRVRNLWRIESLEQRIGETGEEALAETVSEPFSAHVRQRFRERCRELIVDGQQWQVFWWKYGLGLQPREIASLLERAGTQIKNRPPTARAVSDMLDRIFRKLEADAEIQDLLGSD</sequence>